<dbReference type="AlphaFoldDB" id="A0A3P7IX33"/>
<evidence type="ECO:0000313" key="1">
    <source>
        <dbReference type="EMBL" id="VDM71709.1"/>
    </source>
</evidence>
<reference evidence="1 2" key="1">
    <citation type="submission" date="2018-11" db="EMBL/GenBank/DDBJ databases">
        <authorList>
            <consortium name="Pathogen Informatics"/>
        </authorList>
    </citation>
    <scope>NUCLEOTIDE SEQUENCE [LARGE SCALE GENOMIC DNA]</scope>
</reference>
<dbReference type="Proteomes" id="UP000270094">
    <property type="component" value="Unassembled WGS sequence"/>
</dbReference>
<keyword evidence="2" id="KW-1185">Reference proteome</keyword>
<organism evidence="1 2">
    <name type="scientific">Strongylus vulgaris</name>
    <name type="common">Blood worm</name>
    <dbReference type="NCBI Taxonomy" id="40348"/>
    <lineage>
        <taxon>Eukaryota</taxon>
        <taxon>Metazoa</taxon>
        <taxon>Ecdysozoa</taxon>
        <taxon>Nematoda</taxon>
        <taxon>Chromadorea</taxon>
        <taxon>Rhabditida</taxon>
        <taxon>Rhabditina</taxon>
        <taxon>Rhabditomorpha</taxon>
        <taxon>Strongyloidea</taxon>
        <taxon>Strongylidae</taxon>
        <taxon>Strongylus</taxon>
    </lineage>
</organism>
<sequence length="82" mass="9418">MSNPYSRESVGTVKATLNRLKAECAQIWEDLDDTEQMQFLWPVNTPLEVHELVGPERFDAASPRYQMPFFWTSTGIPATPSW</sequence>
<dbReference type="EMBL" id="UYYB01021692">
    <property type="protein sequence ID" value="VDM71709.1"/>
    <property type="molecule type" value="Genomic_DNA"/>
</dbReference>
<dbReference type="OrthoDB" id="5869943at2759"/>
<gene>
    <name evidence="1" type="ORF">SVUK_LOCUS6707</name>
</gene>
<evidence type="ECO:0000313" key="2">
    <source>
        <dbReference type="Proteomes" id="UP000270094"/>
    </source>
</evidence>
<protein>
    <submittedName>
        <fullName evidence="1">Uncharacterized protein</fullName>
    </submittedName>
</protein>
<proteinExistence type="predicted"/>
<name>A0A3P7IX33_STRVU</name>
<accession>A0A3P7IX33</accession>